<name>A0ABU5KBR0_9ACTN</name>
<accession>A0ABU5KBR0</accession>
<dbReference type="EMBL" id="JAXQPW010000004">
    <property type="protein sequence ID" value="MDZ5662399.1"/>
    <property type="molecule type" value="Genomic_DNA"/>
</dbReference>
<dbReference type="RefSeq" id="WP_322424475.1">
    <property type="nucleotide sequence ID" value="NZ_JAXQPW010000004.1"/>
</dbReference>
<comment type="caution">
    <text evidence="2">The sequence shown here is derived from an EMBL/GenBank/DDBJ whole genome shotgun (WGS) entry which is preliminary data.</text>
</comment>
<gene>
    <name evidence="2" type="ORF">SFC79_11550</name>
</gene>
<keyword evidence="3" id="KW-1185">Reference proteome</keyword>
<dbReference type="Proteomes" id="UP001291999">
    <property type="component" value="Unassembled WGS sequence"/>
</dbReference>
<evidence type="ECO:0008006" key="4">
    <source>
        <dbReference type="Google" id="ProtNLM"/>
    </source>
</evidence>
<evidence type="ECO:0000313" key="3">
    <source>
        <dbReference type="Proteomes" id="UP001291999"/>
    </source>
</evidence>
<proteinExistence type="predicted"/>
<evidence type="ECO:0000313" key="2">
    <source>
        <dbReference type="EMBL" id="MDZ5662399.1"/>
    </source>
</evidence>
<organism evidence="2 3">
    <name type="scientific">Nocardioides renjunii</name>
    <dbReference type="NCBI Taxonomy" id="3095075"/>
    <lineage>
        <taxon>Bacteria</taxon>
        <taxon>Bacillati</taxon>
        <taxon>Actinomycetota</taxon>
        <taxon>Actinomycetes</taxon>
        <taxon>Propionibacteriales</taxon>
        <taxon>Nocardioidaceae</taxon>
        <taxon>Nocardioides</taxon>
    </lineage>
</organism>
<feature type="signal peptide" evidence="1">
    <location>
        <begin position="1"/>
        <end position="26"/>
    </location>
</feature>
<keyword evidence="1" id="KW-0732">Signal</keyword>
<reference evidence="2 3" key="1">
    <citation type="submission" date="2023-11" db="EMBL/GenBank/DDBJ databases">
        <title>Novel species in genus Nocardioides.</title>
        <authorList>
            <person name="Zhou H."/>
        </authorList>
    </citation>
    <scope>NUCLEOTIDE SEQUENCE [LARGE SCALE GENOMIC DNA]</scope>
    <source>
        <strain evidence="2 3">S-58</strain>
    </source>
</reference>
<feature type="chain" id="PRO_5047298584" description="Inhibitor I9 domain-containing protein" evidence="1">
    <location>
        <begin position="27"/>
        <end position="143"/>
    </location>
</feature>
<protein>
    <recommendedName>
        <fullName evidence="4">Inhibitor I9 domain-containing protein</fullName>
    </recommendedName>
</protein>
<sequence>MHRIATLLAAVALPMTALLVPASSTAAPETAAVARAAAIGAPYYGESPKPIAKKLGLTPAGAVKSQKGVQQLTTDAAIITTYPSKKLQAKAAAATEKVATETGVTFHTTWAKGVMILVLDNLPETAAALAAQLPGGKVKVFAP</sequence>
<evidence type="ECO:0000256" key="1">
    <source>
        <dbReference type="SAM" id="SignalP"/>
    </source>
</evidence>